<protein>
    <submittedName>
        <fullName evidence="3">Uncharacterized protein</fullName>
    </submittedName>
</protein>
<feature type="transmembrane region" description="Helical" evidence="2">
    <location>
        <begin position="62"/>
        <end position="84"/>
    </location>
</feature>
<evidence type="ECO:0000313" key="4">
    <source>
        <dbReference type="Proteomes" id="UP000680132"/>
    </source>
</evidence>
<organism evidence="3 4">
    <name type="scientific">Microbacterium stercoris</name>
    <dbReference type="NCBI Taxonomy" id="2820289"/>
    <lineage>
        <taxon>Bacteria</taxon>
        <taxon>Bacillati</taxon>
        <taxon>Actinomycetota</taxon>
        <taxon>Actinomycetes</taxon>
        <taxon>Micrococcales</taxon>
        <taxon>Microbacteriaceae</taxon>
        <taxon>Microbacterium</taxon>
    </lineage>
</organism>
<evidence type="ECO:0000313" key="3">
    <source>
        <dbReference type="EMBL" id="MBO3662210.1"/>
    </source>
</evidence>
<keyword evidence="4" id="KW-1185">Reference proteome</keyword>
<dbReference type="Proteomes" id="UP000680132">
    <property type="component" value="Unassembled WGS sequence"/>
</dbReference>
<evidence type="ECO:0000256" key="2">
    <source>
        <dbReference type="SAM" id="Phobius"/>
    </source>
</evidence>
<keyword evidence="2" id="KW-0472">Membrane</keyword>
<keyword evidence="2" id="KW-1133">Transmembrane helix</keyword>
<gene>
    <name evidence="3" type="ORF">J5V96_01650</name>
</gene>
<sequence>MELRIYASIGRAIARRPAVPRDGAGFAYHAPILTVLIIFIVLSAVEIPILDLIVHRWPVVRISMLVLGIWGLTWMIGLLCAMLMRPHTVGPEGIRVREGLELDIPLSWDDIASVELARRVDEQKRRGSPRTTGFPPSPCGSRTRRTSSSPSRDPRRSRCPESARRAGRTRSSACGCGPTTRGGSSAKSRVTSERPLSSARYRPPRSLR</sequence>
<feature type="compositionally biased region" description="Basic and acidic residues" evidence="1">
    <location>
        <begin position="152"/>
        <end position="164"/>
    </location>
</feature>
<comment type="caution">
    <text evidence="3">The sequence shown here is derived from an EMBL/GenBank/DDBJ whole genome shotgun (WGS) entry which is preliminary data.</text>
</comment>
<feature type="region of interest" description="Disordered" evidence="1">
    <location>
        <begin position="121"/>
        <end position="208"/>
    </location>
</feature>
<evidence type="ECO:0000256" key="1">
    <source>
        <dbReference type="SAM" id="MobiDB-lite"/>
    </source>
</evidence>
<proteinExistence type="predicted"/>
<keyword evidence="2" id="KW-0812">Transmembrane</keyword>
<feature type="transmembrane region" description="Helical" evidence="2">
    <location>
        <begin position="26"/>
        <end position="50"/>
    </location>
</feature>
<dbReference type="AlphaFoldDB" id="A0A939QHM4"/>
<dbReference type="RefSeq" id="WP_208499909.1">
    <property type="nucleotide sequence ID" value="NZ_JAGFOA010000001.1"/>
</dbReference>
<reference evidence="3" key="1">
    <citation type="submission" date="2021-03" db="EMBL/GenBank/DDBJ databases">
        <title>Microbacterium sp. nov., a novel actinobacterium isolated from cow dung.</title>
        <authorList>
            <person name="Zhang L."/>
        </authorList>
    </citation>
    <scope>NUCLEOTIDE SEQUENCE</scope>
    <source>
        <strain evidence="3">NEAU-LLB</strain>
    </source>
</reference>
<name>A0A939QHM4_9MICO</name>
<accession>A0A939QHM4</accession>
<dbReference type="EMBL" id="JAGFOA010000001">
    <property type="protein sequence ID" value="MBO3662210.1"/>
    <property type="molecule type" value="Genomic_DNA"/>
</dbReference>